<gene>
    <name evidence="13" type="primary">LOC116330215</name>
</gene>
<evidence type="ECO:0000256" key="10">
    <source>
        <dbReference type="SAM" id="MobiDB-lite"/>
    </source>
</evidence>
<dbReference type="GO" id="GO:0005886">
    <property type="term" value="C:plasma membrane"/>
    <property type="evidence" value="ECO:0007669"/>
    <property type="project" value="TreeGrafter"/>
</dbReference>
<evidence type="ECO:0000313" key="14">
    <source>
        <dbReference type="Proteomes" id="UP000472276"/>
    </source>
</evidence>
<evidence type="ECO:0000256" key="3">
    <source>
        <dbReference type="ARBA" id="ARBA00022692"/>
    </source>
</evidence>
<dbReference type="SMART" id="SM01420">
    <property type="entry name" value="TRP_2"/>
    <property type="match status" value="1"/>
</dbReference>
<dbReference type="GO" id="GO:0070679">
    <property type="term" value="F:inositol 1,4,5 trisphosphate binding"/>
    <property type="evidence" value="ECO:0007669"/>
    <property type="project" value="TreeGrafter"/>
</dbReference>
<organism evidence="13 14">
    <name type="scientific">Oreochromis aureus</name>
    <name type="common">Israeli tilapia</name>
    <name type="synonym">Chromis aureus</name>
    <dbReference type="NCBI Taxonomy" id="47969"/>
    <lineage>
        <taxon>Eukaryota</taxon>
        <taxon>Metazoa</taxon>
        <taxon>Chordata</taxon>
        <taxon>Craniata</taxon>
        <taxon>Vertebrata</taxon>
        <taxon>Euteleostomi</taxon>
        <taxon>Actinopterygii</taxon>
        <taxon>Neopterygii</taxon>
        <taxon>Teleostei</taxon>
        <taxon>Neoteleostei</taxon>
        <taxon>Acanthomorphata</taxon>
        <taxon>Ovalentaria</taxon>
        <taxon>Cichlomorphae</taxon>
        <taxon>Cichliformes</taxon>
        <taxon>Cichlidae</taxon>
        <taxon>African cichlids</taxon>
        <taxon>Pseudocrenilabrinae</taxon>
        <taxon>Oreochromini</taxon>
        <taxon>Oreochromis</taxon>
    </lineage>
</organism>
<feature type="domain" description="Transient receptor ion channel" evidence="12">
    <location>
        <begin position="174"/>
        <end position="236"/>
    </location>
</feature>
<keyword evidence="9" id="KW-0407">Ion channel</keyword>
<keyword evidence="4" id="KW-0677">Repeat</keyword>
<dbReference type="InterPro" id="IPR005458">
    <property type="entry name" value="TRPC2_channel"/>
</dbReference>
<evidence type="ECO:0000256" key="11">
    <source>
        <dbReference type="SAM" id="Phobius"/>
    </source>
</evidence>
<dbReference type="InterPro" id="IPR036770">
    <property type="entry name" value="Ankyrin_rpt-contain_sf"/>
</dbReference>
<feature type="transmembrane region" description="Helical" evidence="11">
    <location>
        <begin position="604"/>
        <end position="625"/>
    </location>
</feature>
<dbReference type="AlphaFoldDB" id="A0A668T7T2"/>
<feature type="compositionally biased region" description="Basic and acidic residues" evidence="10">
    <location>
        <begin position="861"/>
        <end position="884"/>
    </location>
</feature>
<feature type="compositionally biased region" description="Basic and acidic residues" evidence="10">
    <location>
        <begin position="925"/>
        <end position="937"/>
    </location>
</feature>
<dbReference type="SUPFAM" id="SSF48403">
    <property type="entry name" value="Ankyrin repeat"/>
    <property type="match status" value="1"/>
</dbReference>
<dbReference type="GO" id="GO:0051480">
    <property type="term" value="P:regulation of cytosolic calcium ion concentration"/>
    <property type="evidence" value="ECO:0007669"/>
    <property type="project" value="TreeGrafter"/>
</dbReference>
<reference evidence="13" key="2">
    <citation type="submission" date="2025-09" db="UniProtKB">
        <authorList>
            <consortium name="Ensembl"/>
        </authorList>
    </citation>
    <scope>IDENTIFICATION</scope>
</reference>
<dbReference type="FunFam" id="1.25.40.20:FF:000222">
    <property type="entry name" value="Short transient receptor potential channel 2 homolog"/>
    <property type="match status" value="1"/>
</dbReference>
<feature type="compositionally biased region" description="Basic and acidic residues" evidence="10">
    <location>
        <begin position="957"/>
        <end position="966"/>
    </location>
</feature>
<name>A0A668T7T2_OREAU</name>
<evidence type="ECO:0000256" key="7">
    <source>
        <dbReference type="ARBA" id="ARBA00023065"/>
    </source>
</evidence>
<dbReference type="InterPro" id="IPR002153">
    <property type="entry name" value="TRPC_channel"/>
</dbReference>
<dbReference type="Gene3D" id="1.25.40.20">
    <property type="entry name" value="Ankyrin repeat-containing domain"/>
    <property type="match status" value="1"/>
</dbReference>
<keyword evidence="8 11" id="KW-0472">Membrane</keyword>
<dbReference type="Pfam" id="PF00520">
    <property type="entry name" value="Ion_trans"/>
    <property type="match status" value="1"/>
</dbReference>
<evidence type="ECO:0000256" key="5">
    <source>
        <dbReference type="ARBA" id="ARBA00022989"/>
    </source>
</evidence>
<feature type="compositionally biased region" description="Acidic residues" evidence="10">
    <location>
        <begin position="907"/>
        <end position="919"/>
    </location>
</feature>
<feature type="transmembrane region" description="Helical" evidence="11">
    <location>
        <begin position="444"/>
        <end position="466"/>
    </location>
</feature>
<proteinExistence type="predicted"/>
<evidence type="ECO:0000313" key="13">
    <source>
        <dbReference type="Ensembl" id="ENSOABP00000022878.2"/>
    </source>
</evidence>
<evidence type="ECO:0000256" key="1">
    <source>
        <dbReference type="ARBA" id="ARBA00004141"/>
    </source>
</evidence>
<comment type="subcellular location">
    <subcellularLocation>
        <location evidence="1">Membrane</location>
        <topology evidence="1">Multi-pass membrane protein</topology>
    </subcellularLocation>
</comment>
<evidence type="ECO:0000259" key="12">
    <source>
        <dbReference type="SMART" id="SM01420"/>
    </source>
</evidence>
<keyword evidence="14" id="KW-1185">Reference proteome</keyword>
<evidence type="ECO:0000256" key="6">
    <source>
        <dbReference type="ARBA" id="ARBA00023043"/>
    </source>
</evidence>
<feature type="compositionally biased region" description="Basic and acidic residues" evidence="10">
    <location>
        <begin position="975"/>
        <end position="998"/>
    </location>
</feature>
<accession>A0A668T7T2</accession>
<dbReference type="PANTHER" id="PTHR10117:SF6">
    <property type="entry name" value="SHORT TRANSIENT RECEPTOR POTENTIAL CHANNEL 2"/>
    <property type="match status" value="1"/>
</dbReference>
<reference evidence="13" key="1">
    <citation type="submission" date="2025-08" db="UniProtKB">
        <authorList>
            <consortium name="Ensembl"/>
        </authorList>
    </citation>
    <scope>IDENTIFICATION</scope>
</reference>
<protein>
    <recommendedName>
        <fullName evidence="12">Transient receptor ion channel domain-containing protein</fullName>
    </recommendedName>
</protein>
<sequence length="1030" mass="117668">MENLTPEQWREIMSKKMRFSPELISAIQEGKTALLCGLLKTGDGITRQLDESEDRQWREALNLSIRLGNEDAMDALLQGVKFDFRQIHEALLVAVDTNQPIVVKRLLDRLDQEKGNKMDVRSFSQAIFDRSVDNSQFAPGVTPLTLACQKDLYDIVTMLTQKGHVIPWPHKISCACLECSNGRQYDLLKFSLSRINTYRGIASRAYLSITSDDAMLSAFSLSKELRKLSQKEPEFKPQYLSLEQICQEFAVELLGMCRNQSEVSTILNSCGNETQDSLDEQAFEEGIPSLSRLRLAVNYNQKQFVAHPICQQVLSSIWCGKLEGWRGSRTAWKLFVSVGIFLTMPLLCLVYWIAPKSKLGKLVRIPVIKFLLHSASYLWFLITLLGESITMELYRDTFASRQQNLLHSSFHMVWVVGFFWYECKEVWIEGLRSYFLDWWNCLDVMVLSMYLASFALRVLILLKGFFLCHDHDGTEECVYFTQTSRDNWHQEDPQLIAEVLFAVTSMLSFTRLAYILPAHESLGTLQISIGKMIDDMMRFMFILMIIGTAFLCGINNIYVPYVISPNLGRFNETFRFLFWTMFGVVNQDYVDMPEFVFAEFVGRILYGIFTLVIVIVLLNMLIAMITNSFQKIEDDADVEWKFARSKLYLSYFREGLTMPVPFNIIPSPKAIFYILRGIFRRICCCCCTCSSEQKYPPIASIVSSNDKGSEDGQLSYRQQVIRALVQRYIESARREFEETKRKDIGNRMTELSKVVARMHNDLKVAQQYAMDDGQDTSDALTKNGSSVLGKYIIGAKNNFRGFNTRQDDKYTALKVTVHSNEEKLDKEKFEAQMESDIQQNEVDECRDEGQFPDSVVVKMEEGRAQAEQEEKKEIKSDEKEEAAKSEISVNKVKEEKKGGNGFNTEETVSDEATNEEAETLSEGGMNKEGRVTDEHMTSAHAESIEVSETKQIISKFNHIELQEKKAAQPSWMKGRKPEHNVAEKPHNEKSNEKPEMKKMIPSPTGSSSSQDTGFGSQEGEESIDGTPVRP</sequence>
<dbReference type="GO" id="GO:0007338">
    <property type="term" value="P:single fertilization"/>
    <property type="evidence" value="ECO:0007669"/>
    <property type="project" value="TreeGrafter"/>
</dbReference>
<feature type="transmembrane region" description="Helical" evidence="11">
    <location>
        <begin position="366"/>
        <end position="385"/>
    </location>
</feature>
<dbReference type="Proteomes" id="UP000472276">
    <property type="component" value="Unassembled WGS sequence"/>
</dbReference>
<evidence type="ECO:0000256" key="2">
    <source>
        <dbReference type="ARBA" id="ARBA00022448"/>
    </source>
</evidence>
<keyword evidence="2" id="KW-0813">Transport</keyword>
<evidence type="ECO:0000256" key="9">
    <source>
        <dbReference type="ARBA" id="ARBA00023303"/>
    </source>
</evidence>
<dbReference type="PANTHER" id="PTHR10117">
    <property type="entry name" value="TRANSIENT RECEPTOR POTENTIAL CHANNEL"/>
    <property type="match status" value="1"/>
</dbReference>
<keyword evidence="3 11" id="KW-0812">Transmembrane</keyword>
<dbReference type="InterPro" id="IPR005821">
    <property type="entry name" value="Ion_trans_dom"/>
</dbReference>
<dbReference type="PRINTS" id="PR01643">
    <property type="entry name" value="TRPCHANNEL2"/>
</dbReference>
<dbReference type="GO" id="GO:0015279">
    <property type="term" value="F:store-operated calcium channel activity"/>
    <property type="evidence" value="ECO:0007669"/>
    <property type="project" value="TreeGrafter"/>
</dbReference>
<dbReference type="Pfam" id="PF08344">
    <property type="entry name" value="TRP_2"/>
    <property type="match status" value="1"/>
</dbReference>
<feature type="transmembrane region" description="Helical" evidence="11">
    <location>
        <begin position="405"/>
        <end position="423"/>
    </location>
</feature>
<keyword evidence="6" id="KW-0040">ANK repeat</keyword>
<feature type="transmembrane region" description="Helical" evidence="11">
    <location>
        <begin position="331"/>
        <end position="354"/>
    </location>
</feature>
<feature type="region of interest" description="Disordered" evidence="10">
    <location>
        <begin position="861"/>
        <end position="1030"/>
    </location>
</feature>
<keyword evidence="7" id="KW-0406">Ion transport</keyword>
<dbReference type="GO" id="GO:0034703">
    <property type="term" value="C:cation channel complex"/>
    <property type="evidence" value="ECO:0007669"/>
    <property type="project" value="TreeGrafter"/>
</dbReference>
<dbReference type="PRINTS" id="PR01097">
    <property type="entry name" value="TRNSRECEPTRP"/>
</dbReference>
<feature type="compositionally biased region" description="Polar residues" evidence="10">
    <location>
        <begin position="1003"/>
        <end position="1015"/>
    </location>
</feature>
<evidence type="ECO:0000256" key="8">
    <source>
        <dbReference type="ARBA" id="ARBA00023136"/>
    </source>
</evidence>
<evidence type="ECO:0000256" key="4">
    <source>
        <dbReference type="ARBA" id="ARBA00022737"/>
    </source>
</evidence>
<dbReference type="InterPro" id="IPR013555">
    <property type="entry name" value="TRP_dom"/>
</dbReference>
<keyword evidence="5 11" id="KW-1133">Transmembrane helix</keyword>
<feature type="transmembrane region" description="Helical" evidence="11">
    <location>
        <begin position="537"/>
        <end position="558"/>
    </location>
</feature>
<dbReference type="Ensembl" id="ENSOABT00000023557.2">
    <property type="protein sequence ID" value="ENSOABP00000022878.2"/>
    <property type="gene ID" value="ENSOABG00000011045.2"/>
</dbReference>